<protein>
    <submittedName>
        <fullName evidence="2">Uncharacterized protein LOC142162576</fullName>
    </submittedName>
</protein>
<gene>
    <name evidence="2" type="primary">LOC142162576</name>
</gene>
<evidence type="ECO:0000313" key="2">
    <source>
        <dbReference type="RefSeq" id="XP_075074940.1"/>
    </source>
</evidence>
<reference evidence="1" key="1">
    <citation type="journal article" date="2014" name="Nat. Commun.">
        <title>The tobacco genome sequence and its comparison with those of tomato and potato.</title>
        <authorList>
            <person name="Sierro N."/>
            <person name="Battey J.N."/>
            <person name="Ouadi S."/>
            <person name="Bakaher N."/>
            <person name="Bovet L."/>
            <person name="Willig A."/>
            <person name="Goepfert S."/>
            <person name="Peitsch M.C."/>
            <person name="Ivanov N.V."/>
        </authorList>
    </citation>
    <scope>NUCLEOTIDE SEQUENCE [LARGE SCALE GENOMIC DNA]</scope>
</reference>
<keyword evidence="1" id="KW-1185">Reference proteome</keyword>
<dbReference type="RefSeq" id="XP_075074940.1">
    <property type="nucleotide sequence ID" value="XM_075218839.1"/>
</dbReference>
<reference evidence="2" key="2">
    <citation type="submission" date="2025-08" db="UniProtKB">
        <authorList>
            <consortium name="RefSeq"/>
        </authorList>
    </citation>
    <scope>IDENTIFICATION</scope>
    <source>
        <tissue evidence="2">Leaf</tissue>
    </source>
</reference>
<evidence type="ECO:0000313" key="1">
    <source>
        <dbReference type="Proteomes" id="UP000790787"/>
    </source>
</evidence>
<name>A0AC58RQE0_TOBAC</name>
<accession>A0AC58RQE0</accession>
<dbReference type="Proteomes" id="UP000790787">
    <property type="component" value="Chromosome 1"/>
</dbReference>
<proteinExistence type="predicted"/>
<organism evidence="1 2">
    <name type="scientific">Nicotiana tabacum</name>
    <name type="common">Common tobacco</name>
    <dbReference type="NCBI Taxonomy" id="4097"/>
    <lineage>
        <taxon>Eukaryota</taxon>
        <taxon>Viridiplantae</taxon>
        <taxon>Streptophyta</taxon>
        <taxon>Embryophyta</taxon>
        <taxon>Tracheophyta</taxon>
        <taxon>Spermatophyta</taxon>
        <taxon>Magnoliopsida</taxon>
        <taxon>eudicotyledons</taxon>
        <taxon>Gunneridae</taxon>
        <taxon>Pentapetalae</taxon>
        <taxon>asterids</taxon>
        <taxon>lamiids</taxon>
        <taxon>Solanales</taxon>
        <taxon>Solanaceae</taxon>
        <taxon>Nicotianoideae</taxon>
        <taxon>Nicotianeae</taxon>
        <taxon>Nicotiana</taxon>
    </lineage>
</organism>
<sequence length="620" mass="71103">MSKAYDRVSWEFLCLFLRAMGFGEGWIDIIWRLVSNIWYSININGTRSGFFNSSRGLRQGDPLSPSLFVICAELLSRLMNKLPENADIRLYAVDKHSPMITHLSYADDTILFTSGDLESIRLKMINLKIYEETSGQLINKEKSSFLVAPKASQNFIEEIKMMKGFQHKHFPMTFLGAPINVGRKKVYYFNDMITKVTNRLQGWNNKLISAGGRAILVKLVLYSLSMHIMAATDPPMTTLNHIEKRECIEAKYCKRIHPVAKKWRHGQSHIWRRLMEIKHVVEPLTLWKPNAAECSFWWDDWSGMGLLAKFEDQGPKPGKIQLKQMHKKTILLTSFSRAGKLNMYGNISFIKPLNEAHSFVLQCVPSIICWELWKQRCAAKYEGSYASVQSLLDRVQSLIIMLLKVHYKGIKWQDDWVKICRFLEGFKPPMKALKVMWSLPPSDRLELNTDGSSNVMKRVVGIGGIVRDSSGKLVMAYAKALHFCTNNTAETQAALFGIEWITFNRIHNVILEMDSLLIVNILNGSSSPFLEIHDDILKIKKSIQSHRIEVQHCYRKGNSVADTLSKYGATLDILPIATIFLNVQDLPKETVGVYQMNRRQMPSFRFRRSKMKNLRLDGVG</sequence>